<reference evidence="1" key="1">
    <citation type="submission" date="2018-01" db="EMBL/GenBank/DDBJ databases">
        <title>An insight into the sialome of Amazonian anophelines.</title>
        <authorList>
            <person name="Ribeiro J.M."/>
            <person name="Scarpassa V."/>
            <person name="Calvo E."/>
        </authorList>
    </citation>
    <scope>NUCLEOTIDE SEQUENCE</scope>
</reference>
<name>A0A2M4DGA0_ANODA</name>
<proteinExistence type="predicted"/>
<evidence type="ECO:0000313" key="1">
    <source>
        <dbReference type="EMBL" id="MBW76630.1"/>
    </source>
</evidence>
<dbReference type="EMBL" id="GGFL01012452">
    <property type="protein sequence ID" value="MBW76630.1"/>
    <property type="molecule type" value="Transcribed_RNA"/>
</dbReference>
<accession>A0A2M4DGA0</accession>
<protein>
    <submittedName>
        <fullName evidence="1">Putative secreted protein</fullName>
    </submittedName>
</protein>
<dbReference type="AlphaFoldDB" id="A0A2M4DGA0"/>
<sequence length="104" mass="11712">MAGCRSWASSAALLRLQHALPIERERDRDFLSFSPFQLDSSSEEGSAKVTCFRFYAKIDANFRGILKRGCSLDFKNVPSVGNSLERFIYAFKEAELTTIIIPSN</sequence>
<organism evidence="1">
    <name type="scientific">Anopheles darlingi</name>
    <name type="common">Mosquito</name>
    <dbReference type="NCBI Taxonomy" id="43151"/>
    <lineage>
        <taxon>Eukaryota</taxon>
        <taxon>Metazoa</taxon>
        <taxon>Ecdysozoa</taxon>
        <taxon>Arthropoda</taxon>
        <taxon>Hexapoda</taxon>
        <taxon>Insecta</taxon>
        <taxon>Pterygota</taxon>
        <taxon>Neoptera</taxon>
        <taxon>Endopterygota</taxon>
        <taxon>Diptera</taxon>
        <taxon>Nematocera</taxon>
        <taxon>Culicoidea</taxon>
        <taxon>Culicidae</taxon>
        <taxon>Anophelinae</taxon>
        <taxon>Anopheles</taxon>
    </lineage>
</organism>